<dbReference type="SUPFAM" id="SSF53756">
    <property type="entry name" value="UDP-Glycosyltransferase/glycogen phosphorylase"/>
    <property type="match status" value="1"/>
</dbReference>
<name>A0ABY7TWK4_9SPHN</name>
<dbReference type="PANTHER" id="PTHR46401:SF2">
    <property type="entry name" value="GLYCOSYLTRANSFERASE WBBK-RELATED"/>
    <property type="match status" value="1"/>
</dbReference>
<evidence type="ECO:0000259" key="2">
    <source>
        <dbReference type="Pfam" id="PF00534"/>
    </source>
</evidence>
<dbReference type="InterPro" id="IPR001296">
    <property type="entry name" value="Glyco_trans_1"/>
</dbReference>
<proteinExistence type="predicted"/>
<dbReference type="Gene3D" id="3.40.50.2000">
    <property type="entry name" value="Glycogen Phosphorylase B"/>
    <property type="match status" value="1"/>
</dbReference>
<dbReference type="EC" id="2.4.-.-" evidence="3"/>
<evidence type="ECO:0000313" key="4">
    <source>
        <dbReference type="Proteomes" id="UP001218231"/>
    </source>
</evidence>
<accession>A0ABY7TWK4</accession>
<organism evidence="3 4">
    <name type="scientific">Novosphingobium humi</name>
    <dbReference type="NCBI Taxonomy" id="2282397"/>
    <lineage>
        <taxon>Bacteria</taxon>
        <taxon>Pseudomonadati</taxon>
        <taxon>Pseudomonadota</taxon>
        <taxon>Alphaproteobacteria</taxon>
        <taxon>Sphingomonadales</taxon>
        <taxon>Sphingomonadaceae</taxon>
        <taxon>Novosphingobium</taxon>
    </lineage>
</organism>
<dbReference type="Pfam" id="PF00534">
    <property type="entry name" value="Glycos_transf_1"/>
    <property type="match status" value="1"/>
</dbReference>
<sequence length="444" mass="49026">MPRAIAYDLTRLFLGPLSQSPRGIDRVDIAFANYLFFNRKIESVGILPTPWGIRAFNADMVRRGLDHLHHIWAERIDEGEDPHWQGLVAAILEQGVPNRPAPRRKPAGLLTKAQRMWMHLRRTGIALGRSVATLPHGAIYLNIGQIGLAVPVFHRWLANRRDITAAFMLHDTIPLEYPQFVSPSSVTHHARMVQTALERADLVITTTQHARETIVSTMAQMGRADVPIHVRGLPLPAALGMPRSADPALAGRHYFLTCSTIEPRKNHGLLIDVWRRIVARMGARAPHLVIVGSPGRHAETILGEIAGDPALARHIHHVSGLSSPALGRLTLGAAAMLCPSYAEGFGLSVLEANALGVPTIASDIASHREIANAQTRLLPPDDRHAWEEAIMDLPPGFLRSTPAIPETMTEAAYCRDITAFLHNFAQTKHKDAMQDFSLRHEKRP</sequence>
<gene>
    <name evidence="3" type="ORF">PQ457_15825</name>
</gene>
<dbReference type="Proteomes" id="UP001218231">
    <property type="component" value="Chromosome"/>
</dbReference>
<feature type="domain" description="Glycosyl transferase family 1" evidence="2">
    <location>
        <begin position="252"/>
        <end position="393"/>
    </location>
</feature>
<dbReference type="GO" id="GO:0016757">
    <property type="term" value="F:glycosyltransferase activity"/>
    <property type="evidence" value="ECO:0007669"/>
    <property type="project" value="UniProtKB-KW"/>
</dbReference>
<dbReference type="RefSeq" id="WP_273617740.1">
    <property type="nucleotide sequence ID" value="NZ_CP103868.1"/>
</dbReference>
<dbReference type="EMBL" id="CP117417">
    <property type="protein sequence ID" value="WCT77363.1"/>
    <property type="molecule type" value="Genomic_DNA"/>
</dbReference>
<keyword evidence="4" id="KW-1185">Reference proteome</keyword>
<keyword evidence="1 3" id="KW-0808">Transferase</keyword>
<dbReference type="PANTHER" id="PTHR46401">
    <property type="entry name" value="GLYCOSYLTRANSFERASE WBBK-RELATED"/>
    <property type="match status" value="1"/>
</dbReference>
<evidence type="ECO:0000256" key="1">
    <source>
        <dbReference type="ARBA" id="ARBA00022679"/>
    </source>
</evidence>
<protein>
    <submittedName>
        <fullName evidence="3">Glycosyltransferase</fullName>
        <ecNumber evidence="3">2.4.-.-</ecNumber>
    </submittedName>
</protein>
<reference evidence="3 4" key="1">
    <citation type="submission" date="2023-02" db="EMBL/GenBank/DDBJ databases">
        <title>Genome sequence of Novosphingobium humi KACC 19094.</title>
        <authorList>
            <person name="Kim S."/>
            <person name="Heo J."/>
            <person name="Kwon S.-W."/>
        </authorList>
    </citation>
    <scope>NUCLEOTIDE SEQUENCE [LARGE SCALE GENOMIC DNA]</scope>
    <source>
        <strain evidence="3 4">KACC 19094</strain>
    </source>
</reference>
<keyword evidence="3" id="KW-0328">Glycosyltransferase</keyword>
<evidence type="ECO:0000313" key="3">
    <source>
        <dbReference type="EMBL" id="WCT77363.1"/>
    </source>
</evidence>